<dbReference type="AlphaFoldDB" id="A0A0N0BEG6"/>
<evidence type="ECO:0000313" key="1">
    <source>
        <dbReference type="EMBL" id="KOX71861.1"/>
    </source>
</evidence>
<proteinExistence type="predicted"/>
<dbReference type="EMBL" id="KQ435828">
    <property type="protein sequence ID" value="KOX71861.1"/>
    <property type="molecule type" value="Genomic_DNA"/>
</dbReference>
<keyword evidence="2" id="KW-1185">Reference proteome</keyword>
<name>A0A0N0BEG6_9HYME</name>
<accession>A0A0N0BEG6</accession>
<evidence type="ECO:0000313" key="2">
    <source>
        <dbReference type="Proteomes" id="UP000053105"/>
    </source>
</evidence>
<protein>
    <submittedName>
        <fullName evidence="1">Uncharacterized protein</fullName>
    </submittedName>
</protein>
<dbReference type="Proteomes" id="UP000053105">
    <property type="component" value="Unassembled WGS sequence"/>
</dbReference>
<sequence>MLLTSLLLPIKLLRNRSQEVFHNSISLWPKYRTGEEGSTWVTESTSLTALSLSTLTTPIVVDSIARAQSSRDNGRFVLWQLSAVVLELVGDNGRG</sequence>
<organism evidence="1 2">
    <name type="scientific">Melipona quadrifasciata</name>
    <dbReference type="NCBI Taxonomy" id="166423"/>
    <lineage>
        <taxon>Eukaryota</taxon>
        <taxon>Metazoa</taxon>
        <taxon>Ecdysozoa</taxon>
        <taxon>Arthropoda</taxon>
        <taxon>Hexapoda</taxon>
        <taxon>Insecta</taxon>
        <taxon>Pterygota</taxon>
        <taxon>Neoptera</taxon>
        <taxon>Endopterygota</taxon>
        <taxon>Hymenoptera</taxon>
        <taxon>Apocrita</taxon>
        <taxon>Aculeata</taxon>
        <taxon>Apoidea</taxon>
        <taxon>Anthophila</taxon>
        <taxon>Apidae</taxon>
        <taxon>Melipona</taxon>
    </lineage>
</organism>
<gene>
    <name evidence="1" type="ORF">WN51_03006</name>
</gene>
<reference evidence="1 2" key="1">
    <citation type="submission" date="2015-07" db="EMBL/GenBank/DDBJ databases">
        <title>The genome of Melipona quadrifasciata.</title>
        <authorList>
            <person name="Pan H."/>
            <person name="Kapheim K."/>
        </authorList>
    </citation>
    <scope>NUCLEOTIDE SEQUENCE [LARGE SCALE GENOMIC DNA]</scope>
    <source>
        <strain evidence="1">0111107301</strain>
        <tissue evidence="1">Whole body</tissue>
    </source>
</reference>